<dbReference type="EMBL" id="BMFO01000001">
    <property type="protein sequence ID" value="GGF82358.1"/>
    <property type="molecule type" value="Genomic_DNA"/>
</dbReference>
<comment type="caution">
    <text evidence="1">The sequence shown here is derived from an EMBL/GenBank/DDBJ whole genome shotgun (WGS) entry which is preliminary data.</text>
</comment>
<evidence type="ECO:0000313" key="2">
    <source>
        <dbReference type="Proteomes" id="UP000632858"/>
    </source>
</evidence>
<dbReference type="AlphaFoldDB" id="A0A917CBK5"/>
<organism evidence="1 2">
    <name type="scientific">Arenimonas maotaiensis</name>
    <dbReference type="NCBI Taxonomy" id="1446479"/>
    <lineage>
        <taxon>Bacteria</taxon>
        <taxon>Pseudomonadati</taxon>
        <taxon>Pseudomonadota</taxon>
        <taxon>Gammaproteobacteria</taxon>
        <taxon>Lysobacterales</taxon>
        <taxon>Lysobacteraceae</taxon>
        <taxon>Arenimonas</taxon>
    </lineage>
</organism>
<keyword evidence="2" id="KW-1185">Reference proteome</keyword>
<reference evidence="1" key="1">
    <citation type="journal article" date="2014" name="Int. J. Syst. Evol. Microbiol.">
        <title>Complete genome sequence of Corynebacterium casei LMG S-19264T (=DSM 44701T), isolated from a smear-ripened cheese.</title>
        <authorList>
            <consortium name="US DOE Joint Genome Institute (JGI-PGF)"/>
            <person name="Walter F."/>
            <person name="Albersmeier A."/>
            <person name="Kalinowski J."/>
            <person name="Ruckert C."/>
        </authorList>
    </citation>
    <scope>NUCLEOTIDE SEQUENCE</scope>
    <source>
        <strain evidence="1">CGMCC 1.12726</strain>
    </source>
</reference>
<name>A0A917CBK5_9GAMM</name>
<reference evidence="1" key="2">
    <citation type="submission" date="2020-09" db="EMBL/GenBank/DDBJ databases">
        <authorList>
            <person name="Sun Q."/>
            <person name="Zhou Y."/>
        </authorList>
    </citation>
    <scope>NUCLEOTIDE SEQUENCE</scope>
    <source>
        <strain evidence="1">CGMCC 1.12726</strain>
    </source>
</reference>
<protein>
    <submittedName>
        <fullName evidence="1">Uncharacterized protein</fullName>
    </submittedName>
</protein>
<dbReference type="Proteomes" id="UP000632858">
    <property type="component" value="Unassembled WGS sequence"/>
</dbReference>
<sequence length="117" mass="13211">MKLQIQEQNLRFRIDENELATLLSEELLVNTLQLPNGEQFMQSLRLIIADSAALETTALTWCLILPKAIVEAYVERLPCRDALTFALGDTGNLPLTVQFEVDVRDSVKKRGRATKKP</sequence>
<dbReference type="RefSeq" id="WP_188446508.1">
    <property type="nucleotide sequence ID" value="NZ_BMFO01000001.1"/>
</dbReference>
<proteinExistence type="predicted"/>
<gene>
    <name evidence="1" type="ORF">GCM10010960_00520</name>
</gene>
<accession>A0A917CBK5</accession>
<evidence type="ECO:0000313" key="1">
    <source>
        <dbReference type="EMBL" id="GGF82358.1"/>
    </source>
</evidence>